<feature type="domain" description="CBS" evidence="5">
    <location>
        <begin position="66"/>
        <end position="125"/>
    </location>
</feature>
<protein>
    <submittedName>
        <fullName evidence="6">CBS domain-containing protein</fullName>
    </submittedName>
</protein>
<evidence type="ECO:0000256" key="3">
    <source>
        <dbReference type="SAM" id="MobiDB-lite"/>
    </source>
</evidence>
<dbReference type="SUPFAM" id="SSF54631">
    <property type="entry name" value="CBS-domain pair"/>
    <property type="match status" value="1"/>
</dbReference>
<evidence type="ECO:0000256" key="2">
    <source>
        <dbReference type="PROSITE-ProRule" id="PRU00703"/>
    </source>
</evidence>
<dbReference type="PROSITE" id="PS50887">
    <property type="entry name" value="GGDEF"/>
    <property type="match status" value="1"/>
</dbReference>
<organism evidence="6 7">
    <name type="scientific">Candidatus Segetimicrobium genomatis</name>
    <dbReference type="NCBI Taxonomy" id="2569760"/>
    <lineage>
        <taxon>Bacteria</taxon>
        <taxon>Bacillati</taxon>
        <taxon>Candidatus Sysuimicrobiota</taxon>
        <taxon>Candidatus Sysuimicrobiia</taxon>
        <taxon>Candidatus Sysuimicrobiales</taxon>
        <taxon>Candidatus Segetimicrobiaceae</taxon>
        <taxon>Candidatus Segetimicrobium</taxon>
    </lineage>
</organism>
<gene>
    <name evidence="6" type="ORF">E6H05_09375</name>
</gene>
<name>A0A537IQK2_9BACT</name>
<dbReference type="SMART" id="SM00267">
    <property type="entry name" value="GGDEF"/>
    <property type="match status" value="1"/>
</dbReference>
<sequence>MRTVAEFMAKSLVTAAPGETVTAVARRLTEHGIGGLPVLEAGSTVGIVTLKDLVGQPPYRPVREVMTRDVVSVAPAARITDAYAMMDGRRIGRLPVVDHGALVGIVTRGDLLKELGRLTDPMTDLPWSGTLRQEAADLLKAGREVSVLFIDLDDFGIVNKLYGHVVGDRVIKAVALLLRGKTDPESDVICRYAGDEFAIVTTRTVDAATALALLLREAIVATEVPGAPPGAVSAAIGIAGGKRSVERHDIHYDATVDDLITMASRASTMAKRTESRILHSSQTPTTSRAEPGGEDRVAIRRIDLGIEDGRGTATVELELNGRRVTGQAQGSVLGSGGMRLLVDATMSAVRHWLPQPWDVAVEEIARTPLDSGEAVHILLVMGSPTSEERHVLGSAPYTADPHEAVVKATMKAMNHVLEQAQRAPA</sequence>
<comment type="caution">
    <text evidence="6">The sequence shown here is derived from an EMBL/GenBank/DDBJ whole genome shotgun (WGS) entry which is preliminary data.</text>
</comment>
<dbReference type="PANTHER" id="PTHR43080:SF2">
    <property type="entry name" value="CBS DOMAIN-CONTAINING PROTEIN"/>
    <property type="match status" value="1"/>
</dbReference>
<dbReference type="InterPro" id="IPR043128">
    <property type="entry name" value="Rev_trsase/Diguanyl_cyclase"/>
</dbReference>
<reference evidence="6 7" key="1">
    <citation type="journal article" date="2019" name="Nat. Microbiol.">
        <title>Mediterranean grassland soil C-N compound turnover is dependent on rainfall and depth, and is mediated by genomically divergent microorganisms.</title>
        <authorList>
            <person name="Diamond S."/>
            <person name="Andeer P.F."/>
            <person name="Li Z."/>
            <person name="Crits-Christoph A."/>
            <person name="Burstein D."/>
            <person name="Anantharaman K."/>
            <person name="Lane K.R."/>
            <person name="Thomas B.C."/>
            <person name="Pan C."/>
            <person name="Northen T.R."/>
            <person name="Banfield J.F."/>
        </authorList>
    </citation>
    <scope>NUCLEOTIDE SEQUENCE [LARGE SCALE GENOMIC DNA]</scope>
    <source>
        <strain evidence="6">NP_8</strain>
    </source>
</reference>
<dbReference type="InterPro" id="IPR029787">
    <property type="entry name" value="Nucleotide_cyclase"/>
</dbReference>
<dbReference type="NCBIfam" id="TIGR00254">
    <property type="entry name" value="GGDEF"/>
    <property type="match status" value="1"/>
</dbReference>
<dbReference type="InterPro" id="IPR046342">
    <property type="entry name" value="CBS_dom_sf"/>
</dbReference>
<feature type="compositionally biased region" description="Polar residues" evidence="3">
    <location>
        <begin position="278"/>
        <end position="288"/>
    </location>
</feature>
<dbReference type="Pfam" id="PF00571">
    <property type="entry name" value="CBS"/>
    <property type="match status" value="2"/>
</dbReference>
<dbReference type="SUPFAM" id="SSF55073">
    <property type="entry name" value="Nucleotide cyclase"/>
    <property type="match status" value="1"/>
</dbReference>
<dbReference type="Proteomes" id="UP000318834">
    <property type="component" value="Unassembled WGS sequence"/>
</dbReference>
<evidence type="ECO:0000259" key="5">
    <source>
        <dbReference type="PROSITE" id="PS51371"/>
    </source>
</evidence>
<dbReference type="Gene3D" id="3.30.70.270">
    <property type="match status" value="1"/>
</dbReference>
<dbReference type="InterPro" id="IPR051257">
    <property type="entry name" value="Diverse_CBS-Domain"/>
</dbReference>
<dbReference type="InterPro" id="IPR000160">
    <property type="entry name" value="GGDEF_dom"/>
</dbReference>
<dbReference type="Pfam" id="PF00990">
    <property type="entry name" value="GGDEF"/>
    <property type="match status" value="1"/>
</dbReference>
<dbReference type="CDD" id="cd01949">
    <property type="entry name" value="GGDEF"/>
    <property type="match status" value="1"/>
</dbReference>
<dbReference type="AlphaFoldDB" id="A0A537IQK2"/>
<feature type="region of interest" description="Disordered" evidence="3">
    <location>
        <begin position="272"/>
        <end position="294"/>
    </location>
</feature>
<keyword evidence="1 2" id="KW-0129">CBS domain</keyword>
<proteinExistence type="predicted"/>
<accession>A0A537IQK2</accession>
<evidence type="ECO:0000259" key="4">
    <source>
        <dbReference type="PROSITE" id="PS50887"/>
    </source>
</evidence>
<feature type="domain" description="GGDEF" evidence="4">
    <location>
        <begin position="143"/>
        <end position="283"/>
    </location>
</feature>
<feature type="domain" description="CBS" evidence="5">
    <location>
        <begin position="8"/>
        <end position="65"/>
    </location>
</feature>
<evidence type="ECO:0000313" key="6">
    <source>
        <dbReference type="EMBL" id="TMI73618.1"/>
    </source>
</evidence>
<dbReference type="InterPro" id="IPR000644">
    <property type="entry name" value="CBS_dom"/>
</dbReference>
<dbReference type="Gene3D" id="3.10.580.10">
    <property type="entry name" value="CBS-domain"/>
    <property type="match status" value="2"/>
</dbReference>
<evidence type="ECO:0000313" key="7">
    <source>
        <dbReference type="Proteomes" id="UP000318834"/>
    </source>
</evidence>
<dbReference type="SMART" id="SM00116">
    <property type="entry name" value="CBS"/>
    <property type="match status" value="2"/>
</dbReference>
<evidence type="ECO:0000256" key="1">
    <source>
        <dbReference type="ARBA" id="ARBA00023122"/>
    </source>
</evidence>
<dbReference type="PANTHER" id="PTHR43080">
    <property type="entry name" value="CBS DOMAIN-CONTAINING PROTEIN CBSX3, MITOCHONDRIAL"/>
    <property type="match status" value="1"/>
</dbReference>
<dbReference type="PROSITE" id="PS51371">
    <property type="entry name" value="CBS"/>
    <property type="match status" value="2"/>
</dbReference>
<dbReference type="EMBL" id="VBAP01000068">
    <property type="protein sequence ID" value="TMI73618.1"/>
    <property type="molecule type" value="Genomic_DNA"/>
</dbReference>